<evidence type="ECO:0000313" key="2">
    <source>
        <dbReference type="EMBL" id="PWK07032.1"/>
    </source>
</evidence>
<gene>
    <name evidence="2" type="ORF">C7459_118106</name>
</gene>
<feature type="compositionally biased region" description="Basic and acidic residues" evidence="1">
    <location>
        <begin position="11"/>
        <end position="24"/>
    </location>
</feature>
<name>A0A316D5N8_9BACL</name>
<dbReference type="AlphaFoldDB" id="A0A316D5N8"/>
<protein>
    <submittedName>
        <fullName evidence="2">Uncharacterized protein</fullName>
    </submittedName>
</protein>
<keyword evidence="3" id="KW-1185">Reference proteome</keyword>
<accession>A0A316D5N8</accession>
<dbReference type="EMBL" id="QGGL01000018">
    <property type="protein sequence ID" value="PWK07032.1"/>
    <property type="molecule type" value="Genomic_DNA"/>
</dbReference>
<dbReference type="Proteomes" id="UP000245634">
    <property type="component" value="Unassembled WGS sequence"/>
</dbReference>
<organism evidence="2 3">
    <name type="scientific">Tumebacillus permanentifrigoris</name>
    <dbReference type="NCBI Taxonomy" id="378543"/>
    <lineage>
        <taxon>Bacteria</taxon>
        <taxon>Bacillati</taxon>
        <taxon>Bacillota</taxon>
        <taxon>Bacilli</taxon>
        <taxon>Bacillales</taxon>
        <taxon>Alicyclobacillaceae</taxon>
        <taxon>Tumebacillus</taxon>
    </lineage>
</organism>
<evidence type="ECO:0000313" key="3">
    <source>
        <dbReference type="Proteomes" id="UP000245634"/>
    </source>
</evidence>
<reference evidence="2 3" key="1">
    <citation type="submission" date="2018-05" db="EMBL/GenBank/DDBJ databases">
        <title>Genomic Encyclopedia of Type Strains, Phase IV (KMG-IV): sequencing the most valuable type-strain genomes for metagenomic binning, comparative biology and taxonomic classification.</title>
        <authorList>
            <person name="Goeker M."/>
        </authorList>
    </citation>
    <scope>NUCLEOTIDE SEQUENCE [LARGE SCALE GENOMIC DNA]</scope>
    <source>
        <strain evidence="2 3">DSM 18773</strain>
    </source>
</reference>
<evidence type="ECO:0000256" key="1">
    <source>
        <dbReference type="SAM" id="MobiDB-lite"/>
    </source>
</evidence>
<feature type="region of interest" description="Disordered" evidence="1">
    <location>
        <begin position="1"/>
        <end position="30"/>
    </location>
</feature>
<sequence length="55" mass="6337">MMEGKQLAPRDLFRKGYEPTDQKPDGSTTTVFDEILKKERTERAAPLHSSSSWLR</sequence>
<proteinExistence type="predicted"/>
<comment type="caution">
    <text evidence="2">The sequence shown here is derived from an EMBL/GenBank/DDBJ whole genome shotgun (WGS) entry which is preliminary data.</text>
</comment>